<dbReference type="SUPFAM" id="SSF52374">
    <property type="entry name" value="Nucleotidylyl transferase"/>
    <property type="match status" value="1"/>
</dbReference>
<proteinExistence type="inferred from homology"/>
<keyword evidence="8 11" id="KW-0030">Aminoacyl-tRNA synthetase</keyword>
<evidence type="ECO:0000256" key="11">
    <source>
        <dbReference type="RuleBase" id="RU363036"/>
    </source>
</evidence>
<dbReference type="InterPro" id="IPR014729">
    <property type="entry name" value="Rossmann-like_a/b/a_fold"/>
</dbReference>
<dbReference type="PANTHER" id="PTHR43766">
    <property type="entry name" value="TRYPTOPHAN--TRNA LIGASE, MITOCHONDRIAL"/>
    <property type="match status" value="1"/>
</dbReference>
<evidence type="ECO:0000256" key="7">
    <source>
        <dbReference type="ARBA" id="ARBA00022917"/>
    </source>
</evidence>
<evidence type="ECO:0000256" key="4">
    <source>
        <dbReference type="ARBA" id="ARBA00022598"/>
    </source>
</evidence>
<dbReference type="HAMAP" id="MF_00140_B">
    <property type="entry name" value="Trp_tRNA_synth_B"/>
    <property type="match status" value="1"/>
</dbReference>
<dbReference type="CDD" id="cd00806">
    <property type="entry name" value="TrpRS_core"/>
    <property type="match status" value="1"/>
</dbReference>
<protein>
    <recommendedName>
        <fullName evidence="3">tryptophan--tRNA ligase</fullName>
        <ecNumber evidence="3">6.1.1.2</ecNumber>
    </recommendedName>
    <alternativeName>
        <fullName evidence="9">Tryptophanyl-tRNA synthetase</fullName>
    </alternativeName>
</protein>
<dbReference type="Gene3D" id="3.40.50.620">
    <property type="entry name" value="HUPs"/>
    <property type="match status" value="1"/>
</dbReference>
<comment type="subcellular location">
    <subcellularLocation>
        <location evidence="1">Mitochondrion</location>
    </subcellularLocation>
</comment>
<evidence type="ECO:0000256" key="3">
    <source>
        <dbReference type="ARBA" id="ARBA00013161"/>
    </source>
</evidence>
<feature type="non-terminal residue" evidence="12">
    <location>
        <position position="1"/>
    </location>
</feature>
<keyword evidence="5 11" id="KW-0547">Nucleotide-binding</keyword>
<organism evidence="12 13">
    <name type="scientific">Fragariocoptes setiger</name>
    <dbReference type="NCBI Taxonomy" id="1670756"/>
    <lineage>
        <taxon>Eukaryota</taxon>
        <taxon>Metazoa</taxon>
        <taxon>Ecdysozoa</taxon>
        <taxon>Arthropoda</taxon>
        <taxon>Chelicerata</taxon>
        <taxon>Arachnida</taxon>
        <taxon>Acari</taxon>
        <taxon>Acariformes</taxon>
        <taxon>Trombidiformes</taxon>
        <taxon>Prostigmata</taxon>
        <taxon>Eupodina</taxon>
        <taxon>Eriophyoidea</taxon>
        <taxon>Phytoptidae</taxon>
        <taxon>Fragariocoptes</taxon>
    </lineage>
</organism>
<gene>
    <name evidence="12" type="primary">WARS2</name>
    <name evidence="12" type="ORF">GZH46_01279</name>
</gene>
<name>A0ABQ7S9S3_9ACAR</name>
<dbReference type="Gene3D" id="1.10.240.10">
    <property type="entry name" value="Tyrosyl-Transfer RNA Synthetase"/>
    <property type="match status" value="1"/>
</dbReference>
<evidence type="ECO:0000256" key="6">
    <source>
        <dbReference type="ARBA" id="ARBA00022840"/>
    </source>
</evidence>
<dbReference type="EC" id="6.1.1.2" evidence="3"/>
<comment type="catalytic activity">
    <reaction evidence="10">
        <text>tRNA(Trp) + L-tryptophan + ATP = L-tryptophyl-tRNA(Trp) + AMP + diphosphate + H(+)</text>
        <dbReference type="Rhea" id="RHEA:24080"/>
        <dbReference type="Rhea" id="RHEA-COMP:9671"/>
        <dbReference type="Rhea" id="RHEA-COMP:9705"/>
        <dbReference type="ChEBI" id="CHEBI:15378"/>
        <dbReference type="ChEBI" id="CHEBI:30616"/>
        <dbReference type="ChEBI" id="CHEBI:33019"/>
        <dbReference type="ChEBI" id="CHEBI:57912"/>
        <dbReference type="ChEBI" id="CHEBI:78442"/>
        <dbReference type="ChEBI" id="CHEBI:78535"/>
        <dbReference type="ChEBI" id="CHEBI:456215"/>
        <dbReference type="EC" id="6.1.1.2"/>
    </reaction>
</comment>
<dbReference type="EMBL" id="JAIFTH010000210">
    <property type="protein sequence ID" value="KAG9510185.1"/>
    <property type="molecule type" value="Genomic_DNA"/>
</dbReference>
<dbReference type="InterPro" id="IPR002306">
    <property type="entry name" value="Trp-tRNA-ligase"/>
</dbReference>
<dbReference type="PANTHER" id="PTHR43766:SF1">
    <property type="entry name" value="TRYPTOPHAN--TRNA LIGASE, MITOCHONDRIAL"/>
    <property type="match status" value="1"/>
</dbReference>
<evidence type="ECO:0000256" key="2">
    <source>
        <dbReference type="ARBA" id="ARBA00005594"/>
    </source>
</evidence>
<dbReference type="GO" id="GO:0016874">
    <property type="term" value="F:ligase activity"/>
    <property type="evidence" value="ECO:0007669"/>
    <property type="project" value="UniProtKB-KW"/>
</dbReference>
<evidence type="ECO:0000256" key="5">
    <source>
        <dbReference type="ARBA" id="ARBA00022741"/>
    </source>
</evidence>
<dbReference type="InterPro" id="IPR002305">
    <property type="entry name" value="aa-tRNA-synth_Ic"/>
</dbReference>
<accession>A0ABQ7S9S3</accession>
<dbReference type="Pfam" id="PF00579">
    <property type="entry name" value="tRNA-synt_1b"/>
    <property type="match status" value="1"/>
</dbReference>
<evidence type="ECO:0000256" key="8">
    <source>
        <dbReference type="ARBA" id="ARBA00023146"/>
    </source>
</evidence>
<dbReference type="Proteomes" id="UP000825002">
    <property type="component" value="Unassembled WGS sequence"/>
</dbReference>
<sequence length="354" mass="40035">MQSLRSRIFSGIQPTGVPHLGNYFGAIKLWLDISKHGQTQDKPIFCIVDLHSLTAPPPPLPPKYDHSNSRLVRENVDLRSYTMLASLLACGLDPKQCVLFRQSYVSEHTQLAWILACDTAMGRLSQLTQYKEKSAQFKLTGIPVGLFTYPLLQAADILLYRANCVPVGEDQAQHIELTRSIARKFNNTYNCDLFREPHVLLNDNKYANRVRSLRDPTKKMSKSDPSSKSRIEIIDEPDVIIENCKKALTDSVSAITYEPESRPAVANLIDIYTLITGKTHALVCQEFASKETSQLKLALADSIIKYFEPVRRKYYEYIKNKSVMDEIFDEGAQQARVVARKTLADVNKLIGLRV</sequence>
<dbReference type="PROSITE" id="PS00178">
    <property type="entry name" value="AA_TRNA_LIGASE_I"/>
    <property type="match status" value="1"/>
</dbReference>
<evidence type="ECO:0000256" key="1">
    <source>
        <dbReference type="ARBA" id="ARBA00004173"/>
    </source>
</evidence>
<dbReference type="NCBIfam" id="TIGR00233">
    <property type="entry name" value="trpS"/>
    <property type="match status" value="1"/>
</dbReference>
<keyword evidence="4 11" id="KW-0436">Ligase</keyword>
<dbReference type="InterPro" id="IPR050203">
    <property type="entry name" value="Trp-tRNA_synthetase"/>
</dbReference>
<dbReference type="InterPro" id="IPR024109">
    <property type="entry name" value="Trp-tRNA-ligase_bac-type"/>
</dbReference>
<evidence type="ECO:0000256" key="9">
    <source>
        <dbReference type="ARBA" id="ARBA00030268"/>
    </source>
</evidence>
<keyword evidence="6 11" id="KW-0067">ATP-binding</keyword>
<dbReference type="PRINTS" id="PR01039">
    <property type="entry name" value="TRNASYNTHTRP"/>
</dbReference>
<evidence type="ECO:0000313" key="13">
    <source>
        <dbReference type="Proteomes" id="UP000825002"/>
    </source>
</evidence>
<reference evidence="12 13" key="1">
    <citation type="submission" date="2020-10" db="EMBL/GenBank/DDBJ databases">
        <authorList>
            <person name="Klimov P.B."/>
            <person name="Dyachkov S.M."/>
            <person name="Chetverikov P.E."/>
        </authorList>
    </citation>
    <scope>NUCLEOTIDE SEQUENCE [LARGE SCALE GENOMIC DNA]</scope>
    <source>
        <strain evidence="12">BMOC 18-1129-001#AD2665</strain>
        <tissue evidence="12">Entire mites</tissue>
    </source>
</reference>
<keyword evidence="13" id="KW-1185">Reference proteome</keyword>
<dbReference type="InterPro" id="IPR001412">
    <property type="entry name" value="aa-tRNA-synth_I_CS"/>
</dbReference>
<comment type="caution">
    <text evidence="12">The sequence shown here is derived from an EMBL/GenBank/DDBJ whole genome shotgun (WGS) entry which is preliminary data.</text>
</comment>
<evidence type="ECO:0000256" key="10">
    <source>
        <dbReference type="ARBA" id="ARBA00049929"/>
    </source>
</evidence>
<keyword evidence="7 11" id="KW-0648">Protein biosynthesis</keyword>
<evidence type="ECO:0000313" key="12">
    <source>
        <dbReference type="EMBL" id="KAG9510185.1"/>
    </source>
</evidence>
<comment type="similarity">
    <text evidence="2 11">Belongs to the class-I aminoacyl-tRNA synthetase family.</text>
</comment>